<dbReference type="Pfam" id="PF13385">
    <property type="entry name" value="Laminin_G_3"/>
    <property type="match status" value="2"/>
</dbReference>
<dbReference type="InterPro" id="IPR013320">
    <property type="entry name" value="ConA-like_dom_sf"/>
</dbReference>
<evidence type="ECO:0000256" key="7">
    <source>
        <dbReference type="ARBA" id="ARBA00022989"/>
    </source>
</evidence>
<evidence type="ECO:0000256" key="11">
    <source>
        <dbReference type="ARBA" id="ARBA00023180"/>
    </source>
</evidence>
<evidence type="ECO:0000256" key="14">
    <source>
        <dbReference type="SAM" id="Phobius"/>
    </source>
</evidence>
<dbReference type="SMART" id="SM00765">
    <property type="entry name" value="MANEC"/>
    <property type="match status" value="4"/>
</dbReference>
<dbReference type="Pfam" id="PF07679">
    <property type="entry name" value="I-set"/>
    <property type="match status" value="1"/>
</dbReference>
<feature type="compositionally biased region" description="Basic and acidic residues" evidence="13">
    <location>
        <begin position="1"/>
        <end position="32"/>
    </location>
</feature>
<feature type="region of interest" description="Disordered" evidence="13">
    <location>
        <begin position="1"/>
        <end position="35"/>
    </location>
</feature>
<keyword evidence="9" id="KW-1015">Disulfide bond</keyword>
<dbReference type="InterPro" id="IPR006558">
    <property type="entry name" value="LamG-like"/>
</dbReference>
<evidence type="ECO:0000256" key="13">
    <source>
        <dbReference type="SAM" id="MobiDB-lite"/>
    </source>
</evidence>
<evidence type="ECO:0000256" key="4">
    <source>
        <dbReference type="ARBA" id="ARBA00022692"/>
    </source>
</evidence>
<keyword evidence="8 14" id="KW-0472">Membrane</keyword>
<dbReference type="PROSITE" id="PS00010">
    <property type="entry name" value="ASX_HYDROXYL"/>
    <property type="match status" value="2"/>
</dbReference>
<reference evidence="17" key="1">
    <citation type="journal article" date="2023" name="G3 (Bethesda)">
        <title>Whole genome assembly and annotation of the endangered Caribbean coral Acropora cervicornis.</title>
        <authorList>
            <person name="Selwyn J.D."/>
            <person name="Vollmer S.V."/>
        </authorList>
    </citation>
    <scope>NUCLEOTIDE SEQUENCE</scope>
    <source>
        <strain evidence="17">K2</strain>
    </source>
</reference>
<organism evidence="17 18">
    <name type="scientific">Acropora cervicornis</name>
    <name type="common">Staghorn coral</name>
    <dbReference type="NCBI Taxonomy" id="6130"/>
    <lineage>
        <taxon>Eukaryota</taxon>
        <taxon>Metazoa</taxon>
        <taxon>Cnidaria</taxon>
        <taxon>Anthozoa</taxon>
        <taxon>Hexacorallia</taxon>
        <taxon>Scleractinia</taxon>
        <taxon>Astrocoeniina</taxon>
        <taxon>Acroporidae</taxon>
        <taxon>Acropora</taxon>
    </lineage>
</organism>
<dbReference type="PROSITE" id="PS50835">
    <property type="entry name" value="IG_LIKE"/>
    <property type="match status" value="1"/>
</dbReference>
<feature type="domain" description="Ig-like" evidence="16">
    <location>
        <begin position="1933"/>
        <end position="2024"/>
    </location>
</feature>
<reference evidence="17" key="2">
    <citation type="journal article" date="2023" name="Science">
        <title>Genomic signatures of disease resistance in endangered staghorn corals.</title>
        <authorList>
            <person name="Vollmer S.V."/>
            <person name="Selwyn J.D."/>
            <person name="Despard B.A."/>
            <person name="Roesel C.L."/>
        </authorList>
    </citation>
    <scope>NUCLEOTIDE SEQUENCE</scope>
    <source>
        <strain evidence="17">K2</strain>
    </source>
</reference>
<dbReference type="Pfam" id="PF23597">
    <property type="entry name" value="KIAA0319_N"/>
    <property type="match status" value="6"/>
</dbReference>
<keyword evidence="18" id="KW-1185">Reference proteome</keyword>
<evidence type="ECO:0000256" key="10">
    <source>
        <dbReference type="ARBA" id="ARBA00023170"/>
    </source>
</evidence>
<feature type="compositionally biased region" description="Basic and acidic residues" evidence="13">
    <location>
        <begin position="170"/>
        <end position="179"/>
    </location>
</feature>
<evidence type="ECO:0000256" key="5">
    <source>
        <dbReference type="ARBA" id="ARBA00022729"/>
    </source>
</evidence>
<dbReference type="SMART" id="SM00181">
    <property type="entry name" value="EGF"/>
    <property type="match status" value="4"/>
</dbReference>
<evidence type="ECO:0000256" key="1">
    <source>
        <dbReference type="ARBA" id="ARBA00004479"/>
    </source>
</evidence>
<comment type="caution">
    <text evidence="17">The sequence shown here is derived from an EMBL/GenBank/DDBJ whole genome shotgun (WGS) entry which is preliminary data.</text>
</comment>
<dbReference type="FunFam" id="2.10.25.10:FF:000010">
    <property type="entry name" value="Pro-epidermal growth factor"/>
    <property type="match status" value="1"/>
</dbReference>
<keyword evidence="4 14" id="KW-0812">Transmembrane</keyword>
<dbReference type="InterPro" id="IPR007110">
    <property type="entry name" value="Ig-like_dom"/>
</dbReference>
<dbReference type="CDD" id="cd00054">
    <property type="entry name" value="EGF_CA"/>
    <property type="match status" value="1"/>
</dbReference>
<evidence type="ECO:0000256" key="2">
    <source>
        <dbReference type="ARBA" id="ARBA00022536"/>
    </source>
</evidence>
<dbReference type="Gene3D" id="2.60.120.200">
    <property type="match status" value="2"/>
</dbReference>
<sequence length="2172" mass="240257">MKNDIRRDPLHQKKDQQFFKTAQKETKKERKLFSGSKQNDIVLPSDLVSRRPTVNQSFIDKIVAEIKAENSSMVKPFLGNNQSTINDIDSIEGKNKTPLNPLQKLIDRVADSVVKEVSTELKGVTYKPSRRVVVPKPPILASKRKAFPLLDDEMSATLGSRAPELSQSSLRDDDDRTPPRENVQPTYLPLSKESLSSKQTLWEDNQSRGINPESQGLDEIRNLLKSMNRSRARSEFKTKNSFRHKGRSKSRAQSRTRSKKTSNHKSRSRSYSKSEHVSRSKAHFKSKTRSRSRQRSKSKNRLRHKSYLQPKRPITESARKKLTIPATTEGNIAYLILHIGFETIINRSAIDSSGHNNTAIVSPEVILSVTESKCGAALRMRGGSLIFTSFNSRPREAITIALWLKLDSVSGTTSLFKTTGSGAKYTLQVADGVIYWSHVDDLGHVIFSMETRRTVDSLDWVHLGATYDAHINKSKIILNGGVLDEKEGHGLLSQNWDGEVGVGIPEGIRGLVDELYMYNHAIAASDLADLSEECNPGAGGVIPVKDGSYDGLIPEQIIENARKLLHPNEALTKNGNQPSTGTTQEVPTKAPPTTSTTIPTTTTTTTKTSTATTNTTPKSTTLPTSRPTLPSTSFKATLKVPPTVPRTKSPQLQEVSPTITLHEEPNCQQGMFYLNTELRGGMNAGLFIELGDVKGTTSCLKLCCQIGSCDLIFMTRDRCYAVDCFNDKLCEPVAAVPYRSDMPTVHYVTRNGKSVLDEKLHKLEDRPPNIPTIKPTAVLPSDVVTDSNLMLSYQQVSSPPTFNPSSASKRFCAQGMFFYNVKLRDGWNAGMLLQVARVDYMTECIELCCGEPACDFVMMKENKCYTVRCRGDMLEDEEMATPTPIPTPLPLSPLGGDLADVTADHIRYLSLYLGFDHVIGSVAVDGSGLNNDARLTKGAEVVKPGKLGAAIKLNGGEVLLDGEHFREKPQEAITIALWVNLWRTAGPNSIFETTGGHSIHHKRQYDFAVLNGHVVWLHRNEYNELIFSVKTLRTLLPNTWYHVTGTYDSRTHIARVFVNGDLEGEVHGSGLLSLDWGTRAGFGFNLLGYLDEIYIYRRALLEGEIERYVDNPTRNSASNTAYIESFTESPSTSSISNVNTNSVWFSQPTVRVTKKPLPKTPTNALHNLADTGESTTAVHEPATPVVNNLKYPSREQEEWKTTPITTVKTTETTVVQSTKKPLEEQTTMTNGVKLHPTLPITDSPCKLGDVFRNRDLIGGLGAGNFTDKGLVDTIEDCMRICCAVKHCSVAYMVERNCFTISCNEKEQCKTFVKSPEENSPVIGFVDRLKPGETTQTNTFAEQTKPTSSVLDVSQNDFYNEEDNEEALKLINLLFSTKPTPSTTTTPTKPSCTSSKLYRRVSLVGGLRAGNFSRLAQSVGMSECVRRCCDQRSCDVAILMRGTCFALHCASPELCSARPARLKNFSLQIMYMYRTATTAQVTTTQAPTTSEPSLKDLLGEVKPTQLPTTSQSLDRMLGIPRDEASHVTTLRPPTECSQGLTVNNVILNGGMGAGEVAQFPKIGDIQLCIEKCCLSRTCHAAYVIQDVCYIISCFSRDLCRTRPIENTLVKSVIAFVKRRGFSMFTSADEAKVRNLGNVSVTTTARPTVSLDPVMNFVDSGICQKDKTFYNVRLKGGQSSGLFTERRLVSDNSQCTELCCEDPSCDLAYTEGQRCYTVKCNNESTCQLIEANHLSVKTAMVYVKRFKNGDFMQEKQTPVSLPPTQPTTKRLETTKPVPTTTPTPRTTTTHGPSSHETGHDRLHEQSTRRPNYHLKHKPHKQHQHRLKVEVHNDECPAEQYGCQHYCVNLPDGGSRCMCYHGYTLASNGRQCEDVDECSDITHGCEHLCANNHGSYHCKCSSGFMLNKDQRHCDDITELGSKKDEDHPMVAGLEIPTSITHAPKGVTKTQGQSGIFNCKARGHPAPHIAWASGPNGDQPIPSEERFRILPTGSLVIRHVNFTDEGIFRCVASNPAGSATAAAMLKVTDFDECLARSDDCEQTCVNTHGSFRCECHAGFILEKDRKSCQDIDECAEPGHGCSQLCNNTKGSYNCFCLKDFFLKKDNKTCVDYNVLFESSKPATLSAGMGAFAALTVVTVLIVLGAVVCVIRYKRKTRSRGIHNAEGEKKSLFSWTQ</sequence>
<evidence type="ECO:0000256" key="12">
    <source>
        <dbReference type="PROSITE-ProRule" id="PRU00076"/>
    </source>
</evidence>
<dbReference type="SMART" id="SM00179">
    <property type="entry name" value="EGF_CA"/>
    <property type="match status" value="4"/>
</dbReference>
<gene>
    <name evidence="17" type="ORF">P5673_031615</name>
</gene>
<dbReference type="SMART" id="SM00560">
    <property type="entry name" value="LamGL"/>
    <property type="match status" value="1"/>
</dbReference>
<feature type="region of interest" description="Disordered" evidence="13">
    <location>
        <begin position="228"/>
        <end position="321"/>
    </location>
</feature>
<dbReference type="PROSITE" id="PS01187">
    <property type="entry name" value="EGF_CA"/>
    <property type="match status" value="2"/>
</dbReference>
<evidence type="ECO:0000313" key="18">
    <source>
        <dbReference type="Proteomes" id="UP001249851"/>
    </source>
</evidence>
<dbReference type="GO" id="GO:0005509">
    <property type="term" value="F:calcium ion binding"/>
    <property type="evidence" value="ECO:0007669"/>
    <property type="project" value="InterPro"/>
</dbReference>
<evidence type="ECO:0000256" key="9">
    <source>
        <dbReference type="ARBA" id="ARBA00023157"/>
    </source>
</evidence>
<dbReference type="SUPFAM" id="SSF57196">
    <property type="entry name" value="EGF/Laminin"/>
    <property type="match status" value="2"/>
</dbReference>
<dbReference type="InterPro" id="IPR013098">
    <property type="entry name" value="Ig_I-set"/>
</dbReference>
<evidence type="ECO:0000259" key="15">
    <source>
        <dbReference type="PROSITE" id="PS50026"/>
    </source>
</evidence>
<dbReference type="GO" id="GO:0016020">
    <property type="term" value="C:membrane"/>
    <property type="evidence" value="ECO:0007669"/>
    <property type="project" value="UniProtKB-SubCell"/>
</dbReference>
<feature type="region of interest" description="Disordered" evidence="13">
    <location>
        <begin position="568"/>
        <end position="653"/>
    </location>
</feature>
<dbReference type="InterPro" id="IPR026823">
    <property type="entry name" value="cEGF"/>
</dbReference>
<feature type="compositionally biased region" description="Low complexity" evidence="13">
    <location>
        <begin position="1772"/>
        <end position="1787"/>
    </location>
</feature>
<keyword evidence="11" id="KW-0325">Glycoprotein</keyword>
<dbReference type="SUPFAM" id="SSF48726">
    <property type="entry name" value="Immunoglobulin"/>
    <property type="match status" value="1"/>
</dbReference>
<dbReference type="InterPro" id="IPR036179">
    <property type="entry name" value="Ig-like_dom_sf"/>
</dbReference>
<name>A0AAD9PSD5_ACRCE</name>
<dbReference type="GO" id="GO:0001764">
    <property type="term" value="P:neuron migration"/>
    <property type="evidence" value="ECO:0007669"/>
    <property type="project" value="TreeGrafter"/>
</dbReference>
<feature type="region of interest" description="Disordered" evidence="13">
    <location>
        <begin position="1753"/>
        <end position="1804"/>
    </location>
</feature>
<dbReference type="InterPro" id="IPR018097">
    <property type="entry name" value="EGF_Ca-bd_CS"/>
</dbReference>
<evidence type="ECO:0000259" key="16">
    <source>
        <dbReference type="PROSITE" id="PS50835"/>
    </source>
</evidence>
<evidence type="ECO:0000256" key="8">
    <source>
        <dbReference type="ARBA" id="ARBA00023136"/>
    </source>
</evidence>
<dbReference type="InterPro" id="IPR013783">
    <property type="entry name" value="Ig-like_fold"/>
</dbReference>
<feature type="compositionally biased region" description="Basic residues" evidence="13">
    <location>
        <begin position="240"/>
        <end position="270"/>
    </location>
</feature>
<dbReference type="InterPro" id="IPR003598">
    <property type="entry name" value="Ig_sub2"/>
</dbReference>
<feature type="compositionally biased region" description="Polar residues" evidence="13">
    <location>
        <begin position="571"/>
        <end position="586"/>
    </location>
</feature>
<evidence type="ECO:0000313" key="17">
    <source>
        <dbReference type="EMBL" id="KAK2548213.1"/>
    </source>
</evidence>
<evidence type="ECO:0000256" key="3">
    <source>
        <dbReference type="ARBA" id="ARBA00022583"/>
    </source>
</evidence>
<comment type="caution">
    <text evidence="12">Lacks conserved residue(s) required for the propagation of feature annotation.</text>
</comment>
<feature type="domain" description="EGF-like" evidence="15">
    <location>
        <begin position="1871"/>
        <end position="1911"/>
    </location>
</feature>
<comment type="subcellular location">
    <subcellularLocation>
        <location evidence="1">Membrane</location>
        <topology evidence="1">Single-pass type I membrane protein</topology>
    </subcellularLocation>
</comment>
<keyword evidence="6" id="KW-0677">Repeat</keyword>
<dbReference type="SUPFAM" id="SSF49899">
    <property type="entry name" value="Concanavalin A-like lectins/glucanases"/>
    <property type="match status" value="2"/>
</dbReference>
<protein>
    <submittedName>
        <fullName evidence="17">Matrilin-2</fullName>
    </submittedName>
</protein>
<dbReference type="InterPro" id="IPR000152">
    <property type="entry name" value="EGF-type_Asp/Asn_hydroxyl_site"/>
</dbReference>
<feature type="compositionally biased region" description="Basic residues" evidence="13">
    <location>
        <begin position="279"/>
        <end position="306"/>
    </location>
</feature>
<accession>A0AAD9PSD5</accession>
<dbReference type="PROSITE" id="PS01186">
    <property type="entry name" value="EGF_2"/>
    <property type="match status" value="3"/>
</dbReference>
<dbReference type="InterPro" id="IPR029865">
    <property type="entry name" value="KIAA0319-like"/>
</dbReference>
<feature type="domain" description="EGF-like" evidence="15">
    <location>
        <begin position="2025"/>
        <end position="2065"/>
    </location>
</feature>
<dbReference type="InterPro" id="IPR003599">
    <property type="entry name" value="Ig_sub"/>
</dbReference>
<dbReference type="FunFam" id="2.10.25.10:FF:000009">
    <property type="entry name" value="Low-density lipoprotein receptor isoform 1"/>
    <property type="match status" value="1"/>
</dbReference>
<dbReference type="Pfam" id="PF07645">
    <property type="entry name" value="EGF_CA"/>
    <property type="match status" value="1"/>
</dbReference>
<evidence type="ECO:0000256" key="6">
    <source>
        <dbReference type="ARBA" id="ARBA00022737"/>
    </source>
</evidence>
<dbReference type="SMART" id="SM00408">
    <property type="entry name" value="IGc2"/>
    <property type="match status" value="1"/>
</dbReference>
<dbReference type="Gene3D" id="2.60.40.10">
    <property type="entry name" value="Immunoglobulins"/>
    <property type="match status" value="1"/>
</dbReference>
<dbReference type="GO" id="GO:0031410">
    <property type="term" value="C:cytoplasmic vesicle"/>
    <property type="evidence" value="ECO:0007669"/>
    <property type="project" value="TreeGrafter"/>
</dbReference>
<feature type="compositionally biased region" description="Low complexity" evidence="13">
    <location>
        <begin position="587"/>
        <end position="633"/>
    </location>
</feature>
<dbReference type="Proteomes" id="UP001249851">
    <property type="component" value="Unassembled WGS sequence"/>
</dbReference>
<dbReference type="GO" id="GO:0006897">
    <property type="term" value="P:endocytosis"/>
    <property type="evidence" value="ECO:0007669"/>
    <property type="project" value="UniProtKB-KW"/>
</dbReference>
<dbReference type="InterPro" id="IPR013980">
    <property type="entry name" value="MANSC_dom"/>
</dbReference>
<dbReference type="InterPro" id="IPR011106">
    <property type="entry name" value="MANSC_N"/>
</dbReference>
<proteinExistence type="predicted"/>
<dbReference type="Pfam" id="PF12662">
    <property type="entry name" value="cEGF"/>
    <property type="match status" value="1"/>
</dbReference>
<dbReference type="PANTHER" id="PTHR46182:SF2">
    <property type="entry name" value="FI19480P1"/>
    <property type="match status" value="1"/>
</dbReference>
<dbReference type="InterPro" id="IPR049883">
    <property type="entry name" value="NOTCH1_EGF-like"/>
</dbReference>
<keyword evidence="5" id="KW-0732">Signal</keyword>
<dbReference type="EMBL" id="JARQWQ010000152">
    <property type="protein sequence ID" value="KAK2548213.1"/>
    <property type="molecule type" value="Genomic_DNA"/>
</dbReference>
<dbReference type="PROSITE" id="PS50026">
    <property type="entry name" value="EGF_3"/>
    <property type="match status" value="2"/>
</dbReference>
<dbReference type="InterPro" id="IPR001881">
    <property type="entry name" value="EGF-like_Ca-bd_dom"/>
</dbReference>
<dbReference type="InterPro" id="IPR009030">
    <property type="entry name" value="Growth_fac_rcpt_cys_sf"/>
</dbReference>
<keyword evidence="2 12" id="KW-0245">EGF-like domain</keyword>
<dbReference type="SUPFAM" id="SSF57184">
    <property type="entry name" value="Growth factor receptor domain"/>
    <property type="match status" value="1"/>
</dbReference>
<feature type="transmembrane region" description="Helical" evidence="14">
    <location>
        <begin position="2124"/>
        <end position="2146"/>
    </location>
</feature>
<dbReference type="SMART" id="SM00409">
    <property type="entry name" value="IG"/>
    <property type="match status" value="1"/>
</dbReference>
<keyword evidence="3" id="KW-0254">Endocytosis</keyword>
<feature type="region of interest" description="Disordered" evidence="13">
    <location>
        <begin position="159"/>
        <end position="200"/>
    </location>
</feature>
<feature type="compositionally biased region" description="Basic and acidic residues" evidence="13">
    <location>
        <begin position="1794"/>
        <end position="1804"/>
    </location>
</feature>
<keyword evidence="10" id="KW-0675">Receptor</keyword>
<dbReference type="PANTHER" id="PTHR46182">
    <property type="entry name" value="FI19480P1"/>
    <property type="match status" value="1"/>
</dbReference>
<keyword evidence="7 14" id="KW-1133">Transmembrane helix</keyword>
<dbReference type="Gene3D" id="2.10.25.10">
    <property type="entry name" value="Laminin"/>
    <property type="match status" value="4"/>
</dbReference>
<dbReference type="InterPro" id="IPR000742">
    <property type="entry name" value="EGF"/>
</dbReference>